<evidence type="ECO:0000313" key="9">
    <source>
        <dbReference type="Proteomes" id="UP000730161"/>
    </source>
</evidence>
<dbReference type="RefSeq" id="WP_211529892.1">
    <property type="nucleotide sequence ID" value="NZ_JWHL01000002.1"/>
</dbReference>
<evidence type="ECO:0000256" key="3">
    <source>
        <dbReference type="ARBA" id="ARBA00022692"/>
    </source>
</evidence>
<protein>
    <submittedName>
        <fullName evidence="8">NADH:ubiquinone oxidoreductase</fullName>
    </submittedName>
</protein>
<dbReference type="InterPro" id="IPR001750">
    <property type="entry name" value="ND/Mrp_TM"/>
</dbReference>
<feature type="transmembrane region" description="Helical" evidence="6">
    <location>
        <begin position="315"/>
        <end position="334"/>
    </location>
</feature>
<dbReference type="NCBIfam" id="NF006240">
    <property type="entry name" value="PRK08376.1"/>
    <property type="match status" value="1"/>
</dbReference>
<keyword evidence="2" id="KW-1003">Cell membrane</keyword>
<keyword evidence="5 6" id="KW-0472">Membrane</keyword>
<feature type="transmembrane region" description="Helical" evidence="6">
    <location>
        <begin position="175"/>
        <end position="196"/>
    </location>
</feature>
<feature type="transmembrane region" description="Helical" evidence="6">
    <location>
        <begin position="282"/>
        <end position="303"/>
    </location>
</feature>
<feature type="transmembrane region" description="Helical" evidence="6">
    <location>
        <begin position="6"/>
        <end position="26"/>
    </location>
</feature>
<name>A0A8J7W7X7_9EURY</name>
<feature type="transmembrane region" description="Helical" evidence="6">
    <location>
        <begin position="121"/>
        <end position="138"/>
    </location>
</feature>
<dbReference type="Pfam" id="PF00361">
    <property type="entry name" value="Proton_antipo_M"/>
    <property type="match status" value="1"/>
</dbReference>
<feature type="domain" description="NADH:quinone oxidoreductase/Mrp antiporter transmembrane" evidence="7">
    <location>
        <begin position="139"/>
        <end position="440"/>
    </location>
</feature>
<feature type="transmembrane region" description="Helical" evidence="6">
    <location>
        <begin position="82"/>
        <end position="109"/>
    </location>
</feature>
<dbReference type="PANTHER" id="PTHR42703">
    <property type="entry name" value="NADH DEHYDROGENASE"/>
    <property type="match status" value="1"/>
</dbReference>
<comment type="caution">
    <text evidence="8">The sequence shown here is derived from an EMBL/GenBank/DDBJ whole genome shotgun (WGS) entry which is preliminary data.</text>
</comment>
<dbReference type="EMBL" id="JWHL01000002">
    <property type="protein sequence ID" value="MBR1368280.1"/>
    <property type="molecule type" value="Genomic_DNA"/>
</dbReference>
<feature type="transmembrane region" description="Helical" evidence="6">
    <location>
        <begin position="354"/>
        <end position="373"/>
    </location>
</feature>
<dbReference type="Proteomes" id="UP000730161">
    <property type="component" value="Unassembled WGS sequence"/>
</dbReference>
<evidence type="ECO:0000313" key="8">
    <source>
        <dbReference type="EMBL" id="MBR1368280.1"/>
    </source>
</evidence>
<evidence type="ECO:0000256" key="1">
    <source>
        <dbReference type="ARBA" id="ARBA00004651"/>
    </source>
</evidence>
<feature type="transmembrane region" description="Helical" evidence="6">
    <location>
        <begin position="426"/>
        <end position="446"/>
    </location>
</feature>
<feature type="transmembrane region" description="Helical" evidence="6">
    <location>
        <begin position="144"/>
        <end position="163"/>
    </location>
</feature>
<dbReference type="AlphaFoldDB" id="A0A8J7W7X7"/>
<reference evidence="8" key="1">
    <citation type="submission" date="2014-12" db="EMBL/GenBank/DDBJ databases">
        <authorList>
            <person name="Huang H.-H."/>
            <person name="Chen S.-C."/>
            <person name="Lai M.-C."/>
        </authorList>
    </citation>
    <scope>NUCLEOTIDE SEQUENCE</scope>
    <source>
        <strain evidence="8">K1F9705b</strain>
    </source>
</reference>
<organism evidence="8 9">
    <name type="scientific">Methanocalculus chunghsingensis</name>
    <dbReference type="NCBI Taxonomy" id="156457"/>
    <lineage>
        <taxon>Archaea</taxon>
        <taxon>Methanobacteriati</taxon>
        <taxon>Methanobacteriota</taxon>
        <taxon>Stenosarchaea group</taxon>
        <taxon>Methanomicrobia</taxon>
        <taxon>Methanomicrobiales</taxon>
        <taxon>Methanocalculaceae</taxon>
        <taxon>Methanocalculus</taxon>
    </lineage>
</organism>
<proteinExistence type="predicted"/>
<dbReference type="PANTHER" id="PTHR42703:SF1">
    <property type="entry name" value="NA(+)_H(+) ANTIPORTER SUBUNIT D1"/>
    <property type="match status" value="1"/>
</dbReference>
<evidence type="ECO:0000259" key="7">
    <source>
        <dbReference type="Pfam" id="PF00361"/>
    </source>
</evidence>
<feature type="transmembrane region" description="Helical" evidence="6">
    <location>
        <begin position="467"/>
        <end position="488"/>
    </location>
</feature>
<feature type="transmembrane region" description="Helical" evidence="6">
    <location>
        <begin position="33"/>
        <end position="62"/>
    </location>
</feature>
<gene>
    <name evidence="8" type="ORF">RJ53_01715</name>
</gene>
<dbReference type="GO" id="GO:0005886">
    <property type="term" value="C:plasma membrane"/>
    <property type="evidence" value="ECO:0007669"/>
    <property type="project" value="UniProtKB-SubCell"/>
</dbReference>
<evidence type="ECO:0000256" key="4">
    <source>
        <dbReference type="ARBA" id="ARBA00022989"/>
    </source>
</evidence>
<dbReference type="InterPro" id="IPR050586">
    <property type="entry name" value="CPA3_Na-H_Antiporter_D"/>
</dbReference>
<sequence>MSQYVPLLVALPLIAAFAMPLVGMLGKTIRNSLAIIAMAGTVTAALLLVYEVLVNGTIIYAFGAFDPSLAIPFDSGGVPIRILFVIDAMSAFMVLTAAIMMFAVVLYSLSSESEQTGQDGYYALLFLMMVGIFGMVTTGDLFNFFVFLEINSLAGAALAAYRINKGLSVEGGLKYAFISTIAGLFFLFAIGMLYGQYNSLNIAYIASVIDLTGLSLVALVLMITSLAMKAGSVPMHFWTPDTYSSAPSSITAILIVSSMASLYAIFRVAFSLYGVTMNVVTIGWIIIILGILSMFIGVSMALPQKDVKRLMAYHSVSQIGYMLVGLGVGVAVLGDTQMMNEFGLVAMEGGIFHIINYALYKGLLFLIAGAVIYRCGTRNLNELGGLGHSMKWTMGFFIIAALAIAGIPPFNGFASKILIYESVFIFNPYISVIAMVVSIMTLASFVKVFHSMFMGPKLPQYAEVKEVPLPMLIGMGLLAALIILFGLFPDLVVNLLIEPAALAFIDQSGYISSVMGGI</sequence>
<evidence type="ECO:0000256" key="2">
    <source>
        <dbReference type="ARBA" id="ARBA00022475"/>
    </source>
</evidence>
<evidence type="ECO:0000256" key="5">
    <source>
        <dbReference type="ARBA" id="ARBA00023136"/>
    </source>
</evidence>
<feature type="transmembrane region" description="Helical" evidence="6">
    <location>
        <begin position="394"/>
        <end position="414"/>
    </location>
</feature>
<comment type="subcellular location">
    <subcellularLocation>
        <location evidence="1">Cell membrane</location>
        <topology evidence="1">Multi-pass membrane protein</topology>
    </subcellularLocation>
</comment>
<dbReference type="PRINTS" id="PR01434">
    <property type="entry name" value="NADHDHGNASE5"/>
</dbReference>
<evidence type="ECO:0000256" key="6">
    <source>
        <dbReference type="SAM" id="Phobius"/>
    </source>
</evidence>
<keyword evidence="3 6" id="KW-0812">Transmembrane</keyword>
<keyword evidence="4 6" id="KW-1133">Transmembrane helix</keyword>
<feature type="transmembrane region" description="Helical" evidence="6">
    <location>
        <begin position="249"/>
        <end position="270"/>
    </location>
</feature>
<accession>A0A8J7W7X7</accession>
<feature type="transmembrane region" description="Helical" evidence="6">
    <location>
        <begin position="202"/>
        <end position="228"/>
    </location>
</feature>
<keyword evidence="9" id="KW-1185">Reference proteome</keyword>
<dbReference type="OrthoDB" id="371891at2157"/>